<dbReference type="EMBL" id="MU007009">
    <property type="protein sequence ID" value="KAF2437183.1"/>
    <property type="molecule type" value="Genomic_DNA"/>
</dbReference>
<dbReference type="Pfam" id="PF08618">
    <property type="entry name" value="Opi1"/>
    <property type="match status" value="1"/>
</dbReference>
<feature type="region of interest" description="Disordered" evidence="1">
    <location>
        <begin position="519"/>
        <end position="561"/>
    </location>
</feature>
<proteinExistence type="predicted"/>
<dbReference type="GO" id="GO:0005783">
    <property type="term" value="C:endoplasmic reticulum"/>
    <property type="evidence" value="ECO:0007669"/>
    <property type="project" value="TreeGrafter"/>
</dbReference>
<feature type="compositionally biased region" description="Basic and acidic residues" evidence="1">
    <location>
        <begin position="236"/>
        <end position="253"/>
    </location>
</feature>
<name>A0A9P4U5J9_9PEZI</name>
<dbReference type="GO" id="GO:0030968">
    <property type="term" value="P:endoplasmic reticulum unfolded protein response"/>
    <property type="evidence" value="ECO:0007669"/>
    <property type="project" value="TreeGrafter"/>
</dbReference>
<dbReference type="GO" id="GO:0003714">
    <property type="term" value="F:transcription corepressor activity"/>
    <property type="evidence" value="ECO:0007669"/>
    <property type="project" value="InterPro"/>
</dbReference>
<dbReference type="Proteomes" id="UP000800235">
    <property type="component" value="Unassembled WGS sequence"/>
</dbReference>
<dbReference type="AlphaFoldDB" id="A0A9P4U5J9"/>
<keyword evidence="3" id="KW-1185">Reference proteome</keyword>
<accession>A0A9P4U5J9</accession>
<dbReference type="InterPro" id="IPR013927">
    <property type="entry name" value="TF_Opi1_Ccg-8"/>
</dbReference>
<gene>
    <name evidence="2" type="ORF">EJ08DRAFT_602166</name>
</gene>
<dbReference type="PANTHER" id="PTHR38406:SF1">
    <property type="entry name" value="TRANSCRIPTIONAL REPRESSOR OPI1"/>
    <property type="match status" value="1"/>
</dbReference>
<dbReference type="GO" id="GO:0008654">
    <property type="term" value="P:phospholipid biosynthetic process"/>
    <property type="evidence" value="ECO:0007669"/>
    <property type="project" value="TreeGrafter"/>
</dbReference>
<feature type="compositionally biased region" description="Basic and acidic residues" evidence="1">
    <location>
        <begin position="543"/>
        <end position="552"/>
    </location>
</feature>
<comment type="caution">
    <text evidence="2">The sequence shown here is derived from an EMBL/GenBank/DDBJ whole genome shotgun (WGS) entry which is preliminary data.</text>
</comment>
<evidence type="ECO:0000313" key="3">
    <source>
        <dbReference type="Proteomes" id="UP000800235"/>
    </source>
</evidence>
<dbReference type="OrthoDB" id="2441642at2759"/>
<evidence type="ECO:0000256" key="1">
    <source>
        <dbReference type="SAM" id="MobiDB-lite"/>
    </source>
</evidence>
<dbReference type="GO" id="GO:0006357">
    <property type="term" value="P:regulation of transcription by RNA polymerase II"/>
    <property type="evidence" value="ECO:0007669"/>
    <property type="project" value="TreeGrafter"/>
</dbReference>
<organism evidence="2 3">
    <name type="scientific">Tothia fuscella</name>
    <dbReference type="NCBI Taxonomy" id="1048955"/>
    <lineage>
        <taxon>Eukaryota</taxon>
        <taxon>Fungi</taxon>
        <taxon>Dikarya</taxon>
        <taxon>Ascomycota</taxon>
        <taxon>Pezizomycotina</taxon>
        <taxon>Dothideomycetes</taxon>
        <taxon>Pleosporomycetidae</taxon>
        <taxon>Venturiales</taxon>
        <taxon>Cylindrosympodiaceae</taxon>
        <taxon>Tothia</taxon>
    </lineage>
</organism>
<sequence>MELQRETPPAYDTAPLTLPDAPKTELSPPPAPSEIKLPDLQSLGLPPSHSSHSYKVSEDLRHHHQWQNGTLSNAVFPSVPTALPRASVESTLGSPLATESIMSMDRDKTPGVVSMDDPETRMAAEALSGLRNLDFVRSPSARSATLSISQINLPPEAFQTPDRQGESEPLLQLVTANHPWLGATINGSLSTYNISKNISPAFIRNGAEFVERTIGSPIANTVASVSNITGVEGGLRRYLGDRRPSDLGDEDSRRRKRMRQSSPETDIERGLRSPPALIDRRSRAGSQASLQSLPPYDETRSPRYSELPPPLLLRAHNQVQTTPPPPRNWRTQLMITTSGLGAALSEASLKNLRLCLHLLRMATEHLGTVMHAITQLLDDYNRDLQGAIPIAELSTHNGFSEEQEEASRRIASRITEFHRDIMHTLENVKNSISNYTGSALPENAGALVRRQLMSIPQRWKVAESAAEAQENGITASEPQKSGNKLLAFTGQSLDMIAQVTLIVGATIENAESWLETMGKRKGKEKGDGGASNNMKAPAAQHQDSLRNDEKDPNGVALQSGS</sequence>
<feature type="region of interest" description="Disordered" evidence="1">
    <location>
        <begin position="236"/>
        <end position="308"/>
    </location>
</feature>
<dbReference type="PANTHER" id="PTHR38406">
    <property type="entry name" value="TRANSCRIPTIONAL REPRESSOR OPI1"/>
    <property type="match status" value="1"/>
</dbReference>
<reference evidence="2" key="1">
    <citation type="journal article" date="2020" name="Stud. Mycol.">
        <title>101 Dothideomycetes genomes: a test case for predicting lifestyles and emergence of pathogens.</title>
        <authorList>
            <person name="Haridas S."/>
            <person name="Albert R."/>
            <person name="Binder M."/>
            <person name="Bloem J."/>
            <person name="Labutti K."/>
            <person name="Salamov A."/>
            <person name="Andreopoulos B."/>
            <person name="Baker S."/>
            <person name="Barry K."/>
            <person name="Bills G."/>
            <person name="Bluhm B."/>
            <person name="Cannon C."/>
            <person name="Castanera R."/>
            <person name="Culley D."/>
            <person name="Daum C."/>
            <person name="Ezra D."/>
            <person name="Gonzalez J."/>
            <person name="Henrissat B."/>
            <person name="Kuo A."/>
            <person name="Liang C."/>
            <person name="Lipzen A."/>
            <person name="Lutzoni F."/>
            <person name="Magnuson J."/>
            <person name="Mondo S."/>
            <person name="Nolan M."/>
            <person name="Ohm R."/>
            <person name="Pangilinan J."/>
            <person name="Park H.-J."/>
            <person name="Ramirez L."/>
            <person name="Alfaro M."/>
            <person name="Sun H."/>
            <person name="Tritt A."/>
            <person name="Yoshinaga Y."/>
            <person name="Zwiers L.-H."/>
            <person name="Turgeon B."/>
            <person name="Goodwin S."/>
            <person name="Spatafora J."/>
            <person name="Crous P."/>
            <person name="Grigoriev I."/>
        </authorList>
    </citation>
    <scope>NUCLEOTIDE SEQUENCE</scope>
    <source>
        <strain evidence="2">CBS 130266</strain>
    </source>
</reference>
<dbReference type="GO" id="GO:0005634">
    <property type="term" value="C:nucleus"/>
    <property type="evidence" value="ECO:0007669"/>
    <property type="project" value="TreeGrafter"/>
</dbReference>
<feature type="region of interest" description="Disordered" evidence="1">
    <location>
        <begin position="1"/>
        <end position="56"/>
    </location>
</feature>
<protein>
    <submittedName>
        <fullName evidence="2">Opi1-domain-containing protein</fullName>
    </submittedName>
</protein>
<evidence type="ECO:0000313" key="2">
    <source>
        <dbReference type="EMBL" id="KAF2437183.1"/>
    </source>
</evidence>
<feature type="compositionally biased region" description="Low complexity" evidence="1">
    <location>
        <begin position="42"/>
        <end position="53"/>
    </location>
</feature>